<keyword evidence="5 7" id="KW-0802">TPR repeat</keyword>
<gene>
    <name evidence="10" type="ORF">M0813_16802</name>
</gene>
<dbReference type="EMBL" id="JAOAOG010000098">
    <property type="protein sequence ID" value="KAJ6249383.1"/>
    <property type="molecule type" value="Genomic_DNA"/>
</dbReference>
<evidence type="ECO:0000256" key="2">
    <source>
        <dbReference type="ARBA" id="ARBA00022737"/>
    </source>
</evidence>
<keyword evidence="6" id="KW-0131">Cell cycle</keyword>
<evidence type="ECO:0000256" key="1">
    <source>
        <dbReference type="ARBA" id="ARBA00022618"/>
    </source>
</evidence>
<dbReference type="Pfam" id="PF04049">
    <property type="entry name" value="ANAPC8"/>
    <property type="match status" value="1"/>
</dbReference>
<sequence>MDKKTAFLAIRELNERCLYVSSKWLSTQIHSVFQNQTQIKKVQEQQQDQDQEQEKEKEKEKEKKKEKEQGLEQEETITIQLTGEDLDPTFQLARNLFQLKEYKRCSHLLEGKTTKKSFFLHCYSRYILGEQQRDERIQQEGNLLGTLGKYKNKELLPLYNLITNYQKEKKEDLDPFCEYVYALVLVGLEKANEAIQSLTKSINKFPYNWSCWLELSDLLETPRELSLLNFGEEILNNSMYKMFLCYFLVGHSKYEKVFELCNKLNSKFNFGTNILSLQARASYLSGDFDTAEELYKKLHKIDPLSLEGMDVYSNILFVNRKKAELSHLAHNCLQFAKYRPQTCIIVGNYFSLRGEHEKAITYFQRTLKLQLTNSSAWILMGHEYIELKNFSAAIQAYRRGVELAPRDYRAWYGLGHVYELLQLPLFALYYFNKTVQLRPFDSRLWCALGNCHESLGQIQNAIKCYQRAEQNKDQKGYLPFKHLANLFETIGEIDTAAFYWQKTLSMIIQLGSDELLKIQPLYFLAEYYKNNYEITKAKKKCEELLDIPEISQKSKISAQTLYREILAIETESRSNTSKRLSLSPSSNSKFEH</sequence>
<feature type="repeat" description="TPR" evidence="7">
    <location>
        <begin position="340"/>
        <end position="373"/>
    </location>
</feature>
<evidence type="ECO:0000313" key="10">
    <source>
        <dbReference type="EMBL" id="KAJ6249383.1"/>
    </source>
</evidence>
<protein>
    <submittedName>
        <fullName evidence="10">Cell division cycle protein</fullName>
    </submittedName>
</protein>
<feature type="compositionally biased region" description="Low complexity" evidence="8">
    <location>
        <begin position="574"/>
        <end position="592"/>
    </location>
</feature>
<dbReference type="PANTHER" id="PTHR12558">
    <property type="entry name" value="CELL DIVISION CYCLE 16,23,27"/>
    <property type="match status" value="1"/>
</dbReference>
<keyword evidence="1 10" id="KW-0132">Cell division</keyword>
<dbReference type="Gene3D" id="1.25.40.10">
    <property type="entry name" value="Tetratricopeptide repeat domain"/>
    <property type="match status" value="2"/>
</dbReference>
<dbReference type="SMART" id="SM00028">
    <property type="entry name" value="TPR"/>
    <property type="match status" value="8"/>
</dbReference>
<organism evidence="10 11">
    <name type="scientific">Anaeramoeba flamelloides</name>
    <dbReference type="NCBI Taxonomy" id="1746091"/>
    <lineage>
        <taxon>Eukaryota</taxon>
        <taxon>Metamonada</taxon>
        <taxon>Anaeramoebidae</taxon>
        <taxon>Anaeramoeba</taxon>
    </lineage>
</organism>
<feature type="repeat" description="TPR" evidence="7">
    <location>
        <begin position="374"/>
        <end position="407"/>
    </location>
</feature>
<feature type="region of interest" description="Disordered" evidence="8">
    <location>
        <begin position="572"/>
        <end position="592"/>
    </location>
</feature>
<dbReference type="Pfam" id="PF00515">
    <property type="entry name" value="TPR_1"/>
    <property type="match status" value="1"/>
</dbReference>
<evidence type="ECO:0000259" key="9">
    <source>
        <dbReference type="Pfam" id="PF04049"/>
    </source>
</evidence>
<reference evidence="10" key="1">
    <citation type="submission" date="2022-08" db="EMBL/GenBank/DDBJ databases">
        <title>Novel sulfate-reducing endosymbionts in the free-living metamonad Anaeramoeba.</title>
        <authorList>
            <person name="Jerlstrom-Hultqvist J."/>
            <person name="Cepicka I."/>
            <person name="Gallot-Lavallee L."/>
            <person name="Salas-Leiva D."/>
            <person name="Curtis B.A."/>
            <person name="Zahonova K."/>
            <person name="Pipaliya S."/>
            <person name="Dacks J."/>
            <person name="Roger A.J."/>
        </authorList>
    </citation>
    <scope>NUCLEOTIDE SEQUENCE</scope>
    <source>
        <strain evidence="10">Schooner1</strain>
    </source>
</reference>
<dbReference type="InterPro" id="IPR019734">
    <property type="entry name" value="TPR_rpt"/>
</dbReference>
<evidence type="ECO:0000256" key="4">
    <source>
        <dbReference type="ARBA" id="ARBA00022786"/>
    </source>
</evidence>
<dbReference type="Pfam" id="PF13414">
    <property type="entry name" value="TPR_11"/>
    <property type="match status" value="1"/>
</dbReference>
<evidence type="ECO:0000256" key="8">
    <source>
        <dbReference type="SAM" id="MobiDB-lite"/>
    </source>
</evidence>
<accession>A0ABQ8YXP3</accession>
<dbReference type="GO" id="GO:0051301">
    <property type="term" value="P:cell division"/>
    <property type="evidence" value="ECO:0007669"/>
    <property type="project" value="UniProtKB-KW"/>
</dbReference>
<feature type="region of interest" description="Disordered" evidence="8">
    <location>
        <begin position="40"/>
        <end position="74"/>
    </location>
</feature>
<keyword evidence="2" id="KW-0677">Repeat</keyword>
<dbReference type="Proteomes" id="UP001150062">
    <property type="component" value="Unassembled WGS sequence"/>
</dbReference>
<keyword evidence="4" id="KW-0833">Ubl conjugation pathway</keyword>
<comment type="caution">
    <text evidence="10">The sequence shown here is derived from an EMBL/GenBank/DDBJ whole genome shotgun (WGS) entry which is preliminary data.</text>
</comment>
<feature type="compositionally biased region" description="Basic and acidic residues" evidence="8">
    <location>
        <begin position="52"/>
        <end position="70"/>
    </location>
</feature>
<dbReference type="InterPro" id="IPR011990">
    <property type="entry name" value="TPR-like_helical_dom_sf"/>
</dbReference>
<evidence type="ECO:0000256" key="3">
    <source>
        <dbReference type="ARBA" id="ARBA00022776"/>
    </source>
</evidence>
<proteinExistence type="predicted"/>
<feature type="repeat" description="TPR" evidence="7">
    <location>
        <begin position="408"/>
        <end position="441"/>
    </location>
</feature>
<dbReference type="InterPro" id="IPR007192">
    <property type="entry name" value="APC8"/>
</dbReference>
<dbReference type="PANTHER" id="PTHR12558:SF10">
    <property type="entry name" value="CELL DIVISION CYCLE PROTEIN 23 HOMOLOG"/>
    <property type="match status" value="1"/>
</dbReference>
<dbReference type="PROSITE" id="PS50005">
    <property type="entry name" value="TPR"/>
    <property type="match status" value="4"/>
</dbReference>
<dbReference type="SUPFAM" id="SSF48452">
    <property type="entry name" value="TPR-like"/>
    <property type="match status" value="2"/>
</dbReference>
<evidence type="ECO:0000256" key="6">
    <source>
        <dbReference type="ARBA" id="ARBA00023306"/>
    </source>
</evidence>
<feature type="repeat" description="TPR" evidence="7">
    <location>
        <begin position="442"/>
        <end position="475"/>
    </location>
</feature>
<feature type="domain" description="Cdc23" evidence="9">
    <location>
        <begin position="9"/>
        <end position="275"/>
    </location>
</feature>
<name>A0ABQ8YXP3_9EUKA</name>
<evidence type="ECO:0000256" key="5">
    <source>
        <dbReference type="ARBA" id="ARBA00022803"/>
    </source>
</evidence>
<keyword evidence="3" id="KW-0498">Mitosis</keyword>
<evidence type="ECO:0000256" key="7">
    <source>
        <dbReference type="PROSITE-ProRule" id="PRU00339"/>
    </source>
</evidence>
<keyword evidence="11" id="KW-1185">Reference proteome</keyword>
<evidence type="ECO:0000313" key="11">
    <source>
        <dbReference type="Proteomes" id="UP001150062"/>
    </source>
</evidence>